<feature type="region of interest" description="Disordered" evidence="1">
    <location>
        <begin position="682"/>
        <end position="716"/>
    </location>
</feature>
<feature type="compositionally biased region" description="Low complexity" evidence="1">
    <location>
        <begin position="879"/>
        <end position="891"/>
    </location>
</feature>
<evidence type="ECO:0008006" key="6">
    <source>
        <dbReference type="Google" id="ProtNLM"/>
    </source>
</evidence>
<feature type="compositionally biased region" description="Polar residues" evidence="1">
    <location>
        <begin position="859"/>
        <end position="873"/>
    </location>
</feature>
<organism evidence="4 5">
    <name type="scientific">Seiridium unicorne</name>
    <dbReference type="NCBI Taxonomy" id="138068"/>
    <lineage>
        <taxon>Eukaryota</taxon>
        <taxon>Fungi</taxon>
        <taxon>Dikarya</taxon>
        <taxon>Ascomycota</taxon>
        <taxon>Pezizomycotina</taxon>
        <taxon>Sordariomycetes</taxon>
        <taxon>Xylariomycetidae</taxon>
        <taxon>Amphisphaeriales</taxon>
        <taxon>Sporocadaceae</taxon>
        <taxon>Seiridium</taxon>
    </lineage>
</organism>
<evidence type="ECO:0000259" key="2">
    <source>
        <dbReference type="PROSITE" id="PS50011"/>
    </source>
</evidence>
<dbReference type="InterPro" id="IPR036465">
    <property type="entry name" value="vWFA_dom_sf"/>
</dbReference>
<dbReference type="PROSITE" id="PS50234">
    <property type="entry name" value="VWFA"/>
    <property type="match status" value="1"/>
</dbReference>
<evidence type="ECO:0000313" key="4">
    <source>
        <dbReference type="EMBL" id="KAK9424110.1"/>
    </source>
</evidence>
<dbReference type="SUPFAM" id="SSF56112">
    <property type="entry name" value="Protein kinase-like (PK-like)"/>
    <property type="match status" value="1"/>
</dbReference>
<keyword evidence="5" id="KW-1185">Reference proteome</keyword>
<feature type="region of interest" description="Disordered" evidence="1">
    <location>
        <begin position="848"/>
        <end position="896"/>
    </location>
</feature>
<dbReference type="PROSITE" id="PS50011">
    <property type="entry name" value="PROTEIN_KINASE_DOM"/>
    <property type="match status" value="1"/>
</dbReference>
<dbReference type="SMART" id="SM00220">
    <property type="entry name" value="S_TKc"/>
    <property type="match status" value="1"/>
</dbReference>
<evidence type="ECO:0000259" key="3">
    <source>
        <dbReference type="PROSITE" id="PS50234"/>
    </source>
</evidence>
<dbReference type="PANTHER" id="PTHR24359">
    <property type="entry name" value="SERINE/THREONINE-PROTEIN KINASE SBK1"/>
    <property type="match status" value="1"/>
</dbReference>
<evidence type="ECO:0000256" key="1">
    <source>
        <dbReference type="SAM" id="MobiDB-lite"/>
    </source>
</evidence>
<feature type="domain" description="VWFA" evidence="3">
    <location>
        <begin position="786"/>
        <end position="1024"/>
    </location>
</feature>
<dbReference type="InterPro" id="IPR000719">
    <property type="entry name" value="Prot_kinase_dom"/>
</dbReference>
<evidence type="ECO:0000313" key="5">
    <source>
        <dbReference type="Proteomes" id="UP001408356"/>
    </source>
</evidence>
<dbReference type="PANTHER" id="PTHR24359:SF1">
    <property type="entry name" value="INHIBITOR OF NUCLEAR FACTOR KAPPA-B KINASE EPSILON SUBUNIT HOMOLOG 1-RELATED"/>
    <property type="match status" value="1"/>
</dbReference>
<feature type="compositionally biased region" description="Low complexity" evidence="1">
    <location>
        <begin position="1050"/>
        <end position="1069"/>
    </location>
</feature>
<dbReference type="SUPFAM" id="SSF53300">
    <property type="entry name" value="vWA-like"/>
    <property type="match status" value="1"/>
</dbReference>
<accession>A0ABR2VCD4</accession>
<dbReference type="InterPro" id="IPR002035">
    <property type="entry name" value="VWF_A"/>
</dbReference>
<feature type="domain" description="Protein kinase" evidence="2">
    <location>
        <begin position="195"/>
        <end position="524"/>
    </location>
</feature>
<proteinExistence type="predicted"/>
<dbReference type="InterPro" id="IPR011009">
    <property type="entry name" value="Kinase-like_dom_sf"/>
</dbReference>
<protein>
    <recommendedName>
        <fullName evidence="6">Protein kinase domain-containing protein</fullName>
    </recommendedName>
</protein>
<name>A0ABR2VCD4_9PEZI</name>
<sequence>MPPEASHVVWAQAPASPEQAAIDDFRHQLQKARRQSAIDGRHFIITKRIIDWFMSPCVGAELPGCTNAVHVLRAVCGIDKNPREKSILLNHANPEDPKCWLRTFAILLQLDYRGVNMGKHIHRFFELDVLDSRLGHSVRAHLEDVVFPDLMIPEDDAGLLARRFDELEWQLCTDTTLDGPRNQLYHHGKKKILPITQKVPLKEGGTSIIYMIEVPSECVPPSLASKLKRTPHKTEYGEAQLLTLKVVQHQQSYDHEIVAYSALAEKEGILECFGWWKFAFDDTTEEYHLLLEWGAHDLTEFFRCWPPPTTIDAILQFWEDLLAVVSALGQIHEINDPDADKGGIYYGWHCDIKPANILFCEEGRQKGWKIADPGFAQFIRKSEAAKVNGLPIIEIYGGTTSYGAPEAASKTKAKVSQRFDIWSLGCVLSEASTWVVLGHRGVQQFHHVRQLDDSGIDRFHDGIALSQAVRDWHTYLRQSLRASDSVTAQILTIVEDHMLQGSPTSRDDAIKLKERMIATLHDMRKQVADGNAKHYKYRMPLHFLRAIDQEQRKEAAEIQFHLENRGSEKGRDKYKSKAFLEATEVPLRGRDERENETAGLLPVSHPAEHFAAAPPRSGTMPASSSRTAHSLTWDEKTAQANDRISTSDLLCANYREARVILEEAGWKSGALELPGDLSIPDLVTATRSGNPKDPQNVRLPSLSDPPPSTNRPRGISDSRSIMRQMFGSWRKRKSTGSIQTPTEVPVRPRATVLQDQKDDLLPENTHQLGFKDHRYDKFDTYFKERDIAFLIDNGWSMHEHWIWARDLLSVLTAFLYKQDDDGMDLYFTSRRQVVGTFKEPKQFVEAMDQNRPQQPEAAQPTSKPTVMTNTHSVQHAAPSRSSTVETSSSSRSNEHTPEDIRYVLKDILDHWATKSKKKKRKLTLIILTDGIWHDVKEKHTVADEIVISLQRWQDKDVLKKQLESRGLSIQFVRFGDNEDAKNELDRMDTNLTTRNGTRLPYVAIRSINLQDHTNMKRSDIIDHEPADGNIYKMILGSLDERYDIDDEVPLSDSQSYLSSDTSTPTLSSPMRIDSLSLPRAFQGPSSAQTFDVVASRHGTPASRVGQY</sequence>
<reference evidence="4 5" key="1">
    <citation type="journal article" date="2024" name="J. Plant Pathol.">
        <title>Sequence and assembly of the genome of Seiridium unicorne, isolate CBS 538.82, causal agent of cypress canker disease.</title>
        <authorList>
            <person name="Scali E."/>
            <person name="Rocca G.D."/>
            <person name="Danti R."/>
            <person name="Garbelotto M."/>
            <person name="Barberini S."/>
            <person name="Baroncelli R."/>
            <person name="Emiliani G."/>
        </authorList>
    </citation>
    <scope>NUCLEOTIDE SEQUENCE [LARGE SCALE GENOMIC DNA]</scope>
    <source>
        <strain evidence="4 5">BM-138-508</strain>
    </source>
</reference>
<dbReference type="EMBL" id="JARVKF010000046">
    <property type="protein sequence ID" value="KAK9424110.1"/>
    <property type="molecule type" value="Genomic_DNA"/>
</dbReference>
<dbReference type="Proteomes" id="UP001408356">
    <property type="component" value="Unassembled WGS sequence"/>
</dbReference>
<feature type="region of interest" description="Disordered" evidence="1">
    <location>
        <begin position="1050"/>
        <end position="1071"/>
    </location>
</feature>
<comment type="caution">
    <text evidence="4">The sequence shown here is derived from an EMBL/GenBank/DDBJ whole genome shotgun (WGS) entry which is preliminary data.</text>
</comment>
<gene>
    <name evidence="4" type="ORF">SUNI508_03598</name>
</gene>
<dbReference type="Pfam" id="PF00069">
    <property type="entry name" value="Pkinase"/>
    <property type="match status" value="1"/>
</dbReference>
<dbReference type="Gene3D" id="1.10.510.10">
    <property type="entry name" value="Transferase(Phosphotransferase) domain 1"/>
    <property type="match status" value="1"/>
</dbReference>